<organism evidence="1 2">
    <name type="scientific">Wenjunlia vitaminophila</name>
    <name type="common">Streptomyces vitaminophilus</name>
    <dbReference type="NCBI Taxonomy" id="76728"/>
    <lineage>
        <taxon>Bacteria</taxon>
        <taxon>Bacillati</taxon>
        <taxon>Actinomycetota</taxon>
        <taxon>Actinomycetes</taxon>
        <taxon>Kitasatosporales</taxon>
        <taxon>Streptomycetaceae</taxon>
        <taxon>Wenjunlia</taxon>
    </lineage>
</organism>
<name>A0A0T6LNW8_WENVI</name>
<proteinExistence type="predicted"/>
<dbReference type="RefSeq" id="WP_018383389.1">
    <property type="nucleotide sequence ID" value="NZ_LLZU01000035.1"/>
</dbReference>
<comment type="caution">
    <text evidence="1">The sequence shown here is derived from an EMBL/GenBank/DDBJ whole genome shotgun (WGS) entry which is preliminary data.</text>
</comment>
<evidence type="ECO:0000313" key="2">
    <source>
        <dbReference type="Proteomes" id="UP000050867"/>
    </source>
</evidence>
<dbReference type="STRING" id="76728.AQ490_05355"/>
<dbReference type="Proteomes" id="UP000050867">
    <property type="component" value="Unassembled WGS sequence"/>
</dbReference>
<reference evidence="1 2" key="1">
    <citation type="submission" date="2015-10" db="EMBL/GenBank/DDBJ databases">
        <title>Draft genome sequence of pyrrolomycin-producing Streptomyces vitaminophilus.</title>
        <authorList>
            <person name="Graham D.E."/>
            <person name="Mahan K.M."/>
            <person name="Klingeman D.M."/>
            <person name="Hettich R.L."/>
            <person name="Parry R.J."/>
        </authorList>
    </citation>
    <scope>NUCLEOTIDE SEQUENCE [LARGE SCALE GENOMIC DNA]</scope>
    <source>
        <strain evidence="1 2">ATCC 31673</strain>
    </source>
</reference>
<keyword evidence="2" id="KW-1185">Reference proteome</keyword>
<evidence type="ECO:0000313" key="1">
    <source>
        <dbReference type="EMBL" id="KRV47799.1"/>
    </source>
</evidence>
<protein>
    <submittedName>
        <fullName evidence="1">Uncharacterized protein</fullName>
    </submittedName>
</protein>
<gene>
    <name evidence="1" type="ORF">AQ490_05355</name>
</gene>
<dbReference type="EMBL" id="LLZU01000035">
    <property type="protein sequence ID" value="KRV47799.1"/>
    <property type="molecule type" value="Genomic_DNA"/>
</dbReference>
<dbReference type="eggNOG" id="ENOG5033ZEA">
    <property type="taxonomic scope" value="Bacteria"/>
</dbReference>
<sequence>MVGPGAPPTAAPPDTGTFELVTVEARKGLEAVDILRLRTSVGPVLHDASGDTLGFLVPEGTSLDWDLPGSVCTVALAPCDRAGGPPVSNSQWLLPPHTTAPFTDPVLLRRALGEAAVTLEAADRM</sequence>
<accession>A0A0T6LNW8</accession>
<dbReference type="AlphaFoldDB" id="A0A0T6LNW8"/>